<evidence type="ECO:0000313" key="3">
    <source>
        <dbReference type="EMBL" id="GAA0300734.1"/>
    </source>
</evidence>
<dbReference type="Gene3D" id="3.40.5.50">
    <property type="match status" value="1"/>
</dbReference>
<accession>A0AAV3S6W6</accession>
<dbReference type="EMBL" id="BAAABL010000042">
    <property type="protein sequence ID" value="GAA0300734.1"/>
    <property type="molecule type" value="Genomic_DNA"/>
</dbReference>
<feature type="region of interest" description="Disordered" evidence="2">
    <location>
        <begin position="133"/>
        <end position="262"/>
    </location>
</feature>
<name>A0AAV3S6W6_9EURY</name>
<dbReference type="Gene3D" id="1.20.58.1030">
    <property type="match status" value="1"/>
</dbReference>
<dbReference type="CDD" id="cd11714">
    <property type="entry name" value="GINS_A_archaea"/>
    <property type="match status" value="1"/>
</dbReference>
<protein>
    <recommendedName>
        <fullName evidence="5">DNA replication factor GINS</fullName>
    </recommendedName>
</protein>
<dbReference type="Proteomes" id="UP001500837">
    <property type="component" value="Unassembled WGS sequence"/>
</dbReference>
<proteinExistence type="predicted"/>
<evidence type="ECO:0008006" key="5">
    <source>
        <dbReference type="Google" id="ProtNLM"/>
    </source>
</evidence>
<evidence type="ECO:0000256" key="2">
    <source>
        <dbReference type="SAM" id="MobiDB-lite"/>
    </source>
</evidence>
<feature type="compositionally biased region" description="Low complexity" evidence="2">
    <location>
        <begin position="174"/>
        <end position="188"/>
    </location>
</feature>
<feature type="compositionally biased region" description="Acidic residues" evidence="2">
    <location>
        <begin position="244"/>
        <end position="255"/>
    </location>
</feature>
<reference evidence="3 4" key="1">
    <citation type="journal article" date="2019" name="Int. J. Syst. Evol. Microbiol.">
        <title>The Global Catalogue of Microorganisms (GCM) 10K type strain sequencing project: providing services to taxonomists for standard genome sequencing and annotation.</title>
        <authorList>
            <consortium name="The Broad Institute Genomics Platform"/>
            <consortium name="The Broad Institute Genome Sequencing Center for Infectious Disease"/>
            <person name="Wu L."/>
            <person name="Ma J."/>
        </authorList>
    </citation>
    <scope>NUCLEOTIDE SEQUENCE [LARGE SCALE GENOMIC DNA]</scope>
    <source>
        <strain evidence="3 4">JCM 16330</strain>
    </source>
</reference>
<comment type="caution">
    <text evidence="3">The sequence shown here is derived from an EMBL/GenBank/DDBJ whole genome shotgun (WGS) entry which is preliminary data.</text>
</comment>
<sequence>MNIDDLRATQTRERTTDGLQDLRDSFYREAAEYIADLRERREQAAAEADDPFGDEEVQSLTDEIETAEQVAEAIYERRVGKIVKQASLTAAGMGSDAEGLTAEERDLYTDLVARIESNKSRVLDVLAGEADAATAAGPDAHAPPESDESADPASVVNDRAGGMADPTPPPDAPTPDADGAAADAPSDTEISNDAPSDTEASTAAAAMGGDGGSLGNDDTADGEEHEGEAATADDTAGEGREGDTSESGDGDTSEPDIERATLHITQDVGEVYGIDERAYTLEADDVVTLPEENVEPLLARDAAERLD</sequence>
<feature type="coiled-coil region" evidence="1">
    <location>
        <begin position="27"/>
        <end position="77"/>
    </location>
</feature>
<feature type="compositionally biased region" description="Polar residues" evidence="2">
    <location>
        <begin position="189"/>
        <end position="201"/>
    </location>
</feature>
<dbReference type="RefSeq" id="WP_211311350.1">
    <property type="nucleotide sequence ID" value="NZ_BAAABL010000042.1"/>
</dbReference>
<keyword evidence="4" id="KW-1185">Reference proteome</keyword>
<evidence type="ECO:0000256" key="1">
    <source>
        <dbReference type="SAM" id="Coils"/>
    </source>
</evidence>
<organism evidence="3 4">
    <name type="scientific">Halarchaeum salinum</name>
    <dbReference type="NCBI Taxonomy" id="489912"/>
    <lineage>
        <taxon>Archaea</taxon>
        <taxon>Methanobacteriati</taxon>
        <taxon>Methanobacteriota</taxon>
        <taxon>Stenosarchaea group</taxon>
        <taxon>Halobacteria</taxon>
        <taxon>Halobacteriales</taxon>
        <taxon>Halobacteriaceae</taxon>
    </lineage>
</organism>
<evidence type="ECO:0000313" key="4">
    <source>
        <dbReference type="Proteomes" id="UP001500837"/>
    </source>
</evidence>
<gene>
    <name evidence="3" type="ORF">GCM10009066_13620</name>
</gene>
<keyword evidence="1" id="KW-0175">Coiled coil</keyword>
<dbReference type="AlphaFoldDB" id="A0AAV3S6W6"/>